<evidence type="ECO:0000259" key="3">
    <source>
        <dbReference type="Pfam" id="PF20155"/>
    </source>
</evidence>
<evidence type="ECO:0000256" key="2">
    <source>
        <dbReference type="SAM" id="MobiDB-lite"/>
    </source>
</evidence>
<dbReference type="InterPro" id="IPR013491">
    <property type="entry name" value="Tape_meas_N"/>
</dbReference>
<name>A0A7G8LPR4_9CAUD</name>
<dbReference type="Gene3D" id="1.10.530.10">
    <property type="match status" value="1"/>
</dbReference>
<organism evidence="4 5">
    <name type="scientific">Mycobacterium phage MrMiyagi</name>
    <dbReference type="NCBI Taxonomy" id="2762395"/>
    <lineage>
        <taxon>Viruses</taxon>
        <taxon>Duplodnaviria</taxon>
        <taxon>Heunggongvirae</taxon>
        <taxon>Uroviricota</taxon>
        <taxon>Caudoviricetes</taxon>
        <taxon>Fowlmouthvirus</taxon>
        <taxon>Fowlmouthvirus fowlmouth</taxon>
    </lineage>
</organism>
<dbReference type="Proteomes" id="UP000515854">
    <property type="component" value="Genome"/>
</dbReference>
<dbReference type="EMBL" id="MT776806">
    <property type="protein sequence ID" value="QNJ59236.1"/>
    <property type="molecule type" value="Genomic_DNA"/>
</dbReference>
<feature type="region of interest" description="Disordered" evidence="2">
    <location>
        <begin position="880"/>
        <end position="938"/>
    </location>
</feature>
<proteinExistence type="predicted"/>
<sequence length="1839" mass="193703">MSMIDIGTATGKVRIEYESQGAAKVTKEFESVKKATQDAVVPFSTWADKIGLNAGALRQYNLIQKQVNEATKAARVFEQNLNNVRARSNSTLRENYRANMLQITATKSLEDLKKVAAQAQKELPMALATAGSRAAEEFSKNFEQQGILGVQKSSSKVGQVAGSALSLGLKAGVAAAAATAAAAIAGVGVAATQGFSRLERIDQANFKLKALGHSGNDVKKIMESANQAVDKTAYSLDAAATIAASAVAAGIKPGQQLTNYLTSVADAAAIAGVSLDQMGGIFNGIVATNRVYIGDLSALGNLGIPIIQALADEYGVSAAALSDMVTKGEVDSAHFLSAIQNNFGNAAKSMGDSISGAIANLKTAVARLGANFLAPLFGQTGSGDQGNSIALAVGKIRQAVDGLSNFLKSHQAGLIEFWSGFGKAALITSRVILNVISFISDSVVKITEVFGDTIGWAAQAAAGIADVFGGDGVAKNMREFADSMHALGSGLRENRDKNLPRFFNAIDSGWASILKWEEESKKAAGATDSLGDSANGAAPKVQTFMQALEELGITLQDARKGIEGSNEDFEAFLEQLADKGAPQDLIDTMKNLRQSFDQSGRGAKQFADAVQKLSDKTVSADDKANSLIDSLRTLGIIPAGEALQEYNKTLSEVTDAQANLVDVLDTTGGALIGQNGELNTSTKNGQTLFETIEKLRESMFELAASGEATPQEAWNRTHEALMLILNDFGIFGDQAEELIRKYLTDPHEFEVIYNSKNFGPVEQQLKSLFLQVESAREKGDNKIEFGLNIDEANAADLKKQIEQIGGIWRQYDPLTGTAIVEIPSNVDITAQREALERVWSQEPTKLASELNVTTKANDIVNEVVGGPGNALHIPTVLDVQNPEVVPGGTPGPSDSQGAEKNSPRPFQGPGLDPKTGQPIPLPPGPFNPESKLPDNWIVPDDLGGLLGGDGSYQLTQAQQESLVNLANNKEALDRALSENPAIAEQLKSLVDQANAQGQNMGAAFAQGIVDSGDEVRKALLQLATLAGDYLGNSPAKYGPLSGKGWTLERGKTFTRAWAQGISSESGKAKGATSSMVMASVMPFDDQFAQFIKDMQQFSDFGKHVLDFVSQVTDTVFSTLTLANDLSGGRLFPKTYVNDPDAKKSGNRLSPWSPGGTQGNSRGSGKASTGGRLTGKPGDLPANASKQQISDYIIGRAMSLGYSREQAEYFATQAYGESGFNPNASNPSGWEGIFQFDKPTWQQAGGGDMFNPQQNIDNYFRLAAQRGLTPENFTYPTQLGTQVSKGGPYHPQNAAKGHLAAAQKGVQEYIDNYSQQAVDQVAETVANNVTGAVTGSGSYGIPDVPISKGTNVVVPYGGQGFPDWVYQVADAFGLEASTYLGHQTNGANGKIASGPVAPNPQGLNRGIDWRPKGLSPTSKEGAARLDAFAKFLQGSGAAEQVIWENPSGEQFGFPFNSDFSGNYPGHRDHLHSRFSAPVILPSGFTPGGPTPSSGTNTPVPVTISPTGQQGVIPVEPTGAFTSNLGLGLPDALNKLAENDSQFAQAVLAARGVGGGFNQDEVIPLLQHLDSMIADQNNLNTPTSKETISALETIRGGILSNYGLKEGESPLDAAQNVANGVSSIASDIFGVFDSTLKSIESAKNIGDTLVRGIGNTEDIYNIVDNVQSFIELGQRIAQTVSDVAGFASSLVGAAGSGDPSGGSSGVAMALGAVSGISGIVAQALGAVNTAIDLGQEAYRLVTKYVGRFLTSWFGFPGASDINYLLDEVTGQLQVYTSENPQMKHTFNTLGRSLGGDYGTRVGAQNSFYIYQGPGQDPRDTMTDAMFAIKSSGQGAFGYGTE</sequence>
<feature type="domain" description="Tape measure protein N-terminal" evidence="3">
    <location>
        <begin position="194"/>
        <end position="371"/>
    </location>
</feature>
<dbReference type="SUPFAM" id="SSF53955">
    <property type="entry name" value="Lysozyme-like"/>
    <property type="match status" value="1"/>
</dbReference>
<keyword evidence="1" id="KW-1188">Viral release from host cell</keyword>
<feature type="region of interest" description="Disordered" evidence="2">
    <location>
        <begin position="1134"/>
        <end position="1183"/>
    </location>
</feature>
<reference evidence="4 5" key="1">
    <citation type="submission" date="2020-07" db="EMBL/GenBank/DDBJ databases">
        <authorList>
            <person name="Baliraine F.N."/>
            <person name="Frederick G.D."/>
            <person name="Mills R.B."/>
            <person name="Woodruff J.W."/>
            <person name="Richardson W.J."/>
            <person name="Garlena R.A."/>
            <person name="Russell D.A."/>
            <person name="Pope W.H."/>
            <person name="Jacobs-Sera D."/>
            <person name="Hatfull G.F."/>
        </authorList>
    </citation>
    <scope>NUCLEOTIDE SEQUENCE [LARGE SCALE GENOMIC DNA]</scope>
</reference>
<evidence type="ECO:0000313" key="4">
    <source>
        <dbReference type="EMBL" id="QNJ59236.1"/>
    </source>
</evidence>
<accession>A0A7G8LPR4</accession>
<dbReference type="Pfam" id="PF20155">
    <property type="entry name" value="TMP_3"/>
    <property type="match status" value="1"/>
</dbReference>
<gene>
    <name evidence="4" type="primary">21</name>
    <name evidence="4" type="ORF">SEA_MRMIYAGI_21</name>
</gene>
<evidence type="ECO:0000256" key="1">
    <source>
        <dbReference type="ARBA" id="ARBA00022465"/>
    </source>
</evidence>
<dbReference type="GO" id="GO:0098003">
    <property type="term" value="P:viral tail assembly"/>
    <property type="evidence" value="ECO:0007669"/>
    <property type="project" value="UniProtKB-KW"/>
</dbReference>
<keyword evidence="1" id="KW-1245">Viral tail assembly</keyword>
<evidence type="ECO:0000313" key="5">
    <source>
        <dbReference type="Proteomes" id="UP000515854"/>
    </source>
</evidence>
<feature type="region of interest" description="Disordered" evidence="2">
    <location>
        <begin position="1389"/>
        <end position="1409"/>
    </location>
</feature>
<protein>
    <submittedName>
        <fullName evidence="4">Tape measure protein</fullName>
    </submittedName>
</protein>
<dbReference type="InterPro" id="IPR023346">
    <property type="entry name" value="Lysozyme-like_dom_sf"/>
</dbReference>